<keyword evidence="3" id="KW-1185">Reference proteome</keyword>
<evidence type="ECO:0000313" key="3">
    <source>
        <dbReference type="Proteomes" id="UP000011715"/>
    </source>
</evidence>
<proteinExistence type="predicted"/>
<dbReference type="AlphaFoldDB" id="A0A0C4DMN1"/>
<protein>
    <submittedName>
        <fullName evidence="1 2">Uncharacterized protein</fullName>
    </submittedName>
</protein>
<reference evidence="3" key="1">
    <citation type="submission" date="2010-05" db="EMBL/GenBank/DDBJ databases">
        <title>The genome sequence of Magnaporthe poae strain ATCC 64411.</title>
        <authorList>
            <person name="Ma L.-J."/>
            <person name="Dead R."/>
            <person name="Young S."/>
            <person name="Zeng Q."/>
            <person name="Koehrsen M."/>
            <person name="Alvarado L."/>
            <person name="Berlin A."/>
            <person name="Chapman S.B."/>
            <person name="Chen Z."/>
            <person name="Freedman E."/>
            <person name="Gellesch M."/>
            <person name="Goldberg J."/>
            <person name="Griggs A."/>
            <person name="Gujja S."/>
            <person name="Heilman E.R."/>
            <person name="Heiman D."/>
            <person name="Hepburn T."/>
            <person name="Howarth C."/>
            <person name="Jen D."/>
            <person name="Larson L."/>
            <person name="Mehta T."/>
            <person name="Neiman D."/>
            <person name="Pearson M."/>
            <person name="Roberts A."/>
            <person name="Saif S."/>
            <person name="Shea T."/>
            <person name="Shenoy N."/>
            <person name="Sisk P."/>
            <person name="Stolte C."/>
            <person name="Sykes S."/>
            <person name="Walk T."/>
            <person name="White J."/>
            <person name="Yandava C."/>
            <person name="Haas B."/>
            <person name="Nusbaum C."/>
            <person name="Birren B."/>
        </authorList>
    </citation>
    <scope>NUCLEOTIDE SEQUENCE [LARGE SCALE GENOMIC DNA]</scope>
    <source>
        <strain evidence="3">ATCC 64411 / 73-15</strain>
    </source>
</reference>
<evidence type="ECO:0000313" key="1">
    <source>
        <dbReference type="EMBL" id="KLU81962.1"/>
    </source>
</evidence>
<dbReference type="eggNOG" id="ENOG502RIY7">
    <property type="taxonomic scope" value="Eukaryota"/>
</dbReference>
<reference evidence="2" key="4">
    <citation type="journal article" date="2015" name="G3 (Bethesda)">
        <title>Genome sequences of three phytopathogenic species of the Magnaporthaceae family of fungi.</title>
        <authorList>
            <person name="Okagaki L.H."/>
            <person name="Nunes C.C."/>
            <person name="Sailsbery J."/>
            <person name="Clay B."/>
            <person name="Brown D."/>
            <person name="John T."/>
            <person name="Oh Y."/>
            <person name="Young N."/>
            <person name="Fitzgerald M."/>
            <person name="Haas B.J."/>
            <person name="Zeng Q."/>
            <person name="Young S."/>
            <person name="Adiconis X."/>
            <person name="Fan L."/>
            <person name="Levin J.Z."/>
            <person name="Mitchell T.K."/>
            <person name="Okubara P.A."/>
            <person name="Farman M.L."/>
            <person name="Kohn L.M."/>
            <person name="Birren B."/>
            <person name="Ma L.-J."/>
            <person name="Dean R.A."/>
        </authorList>
    </citation>
    <scope>NUCLEOTIDE SEQUENCE</scope>
    <source>
        <strain evidence="2">ATCC 64411 / 73-15</strain>
    </source>
</reference>
<dbReference type="EnsemblFungi" id="MAPG_01042T0">
    <property type="protein sequence ID" value="MAPG_01042T0"/>
    <property type="gene ID" value="MAPG_01042"/>
</dbReference>
<dbReference type="EMBL" id="ADBL01000245">
    <property type="status" value="NOT_ANNOTATED_CDS"/>
    <property type="molecule type" value="Genomic_DNA"/>
</dbReference>
<dbReference type="VEuPathDB" id="FungiDB:MAPG_01042"/>
<evidence type="ECO:0000313" key="2">
    <source>
        <dbReference type="EnsemblFungi" id="MAPG_01042T0"/>
    </source>
</evidence>
<dbReference type="Proteomes" id="UP000011715">
    <property type="component" value="Unassembled WGS sequence"/>
</dbReference>
<dbReference type="EMBL" id="GL876966">
    <property type="protein sequence ID" value="KLU81962.1"/>
    <property type="molecule type" value="Genomic_DNA"/>
</dbReference>
<gene>
    <name evidence="1" type="ORF">MAPG_01042</name>
</gene>
<reference evidence="1" key="3">
    <citation type="submission" date="2011-03" db="EMBL/GenBank/DDBJ databases">
        <title>Annotation of Magnaporthe poae ATCC 64411.</title>
        <authorList>
            <person name="Ma L.-J."/>
            <person name="Dead R."/>
            <person name="Young S.K."/>
            <person name="Zeng Q."/>
            <person name="Gargeya S."/>
            <person name="Fitzgerald M."/>
            <person name="Haas B."/>
            <person name="Abouelleil A."/>
            <person name="Alvarado L."/>
            <person name="Arachchi H.M."/>
            <person name="Berlin A."/>
            <person name="Brown A."/>
            <person name="Chapman S.B."/>
            <person name="Chen Z."/>
            <person name="Dunbar C."/>
            <person name="Freedman E."/>
            <person name="Gearin G."/>
            <person name="Gellesch M."/>
            <person name="Goldberg J."/>
            <person name="Griggs A."/>
            <person name="Gujja S."/>
            <person name="Heiman D."/>
            <person name="Howarth C."/>
            <person name="Larson L."/>
            <person name="Lui A."/>
            <person name="MacDonald P.J.P."/>
            <person name="Mehta T."/>
            <person name="Montmayeur A."/>
            <person name="Murphy C."/>
            <person name="Neiman D."/>
            <person name="Pearson M."/>
            <person name="Priest M."/>
            <person name="Roberts A."/>
            <person name="Saif S."/>
            <person name="Shea T."/>
            <person name="Shenoy N."/>
            <person name="Sisk P."/>
            <person name="Stolte C."/>
            <person name="Sykes S."/>
            <person name="Yandava C."/>
            <person name="Wortman J."/>
            <person name="Nusbaum C."/>
            <person name="Birren B."/>
        </authorList>
    </citation>
    <scope>NUCLEOTIDE SEQUENCE</scope>
    <source>
        <strain evidence="1">ATCC 64411</strain>
    </source>
</reference>
<name>A0A0C4DMN1_MAGP6</name>
<dbReference type="OrthoDB" id="4153189at2759"/>
<sequence length="134" mass="13723">MPSFFDAPASSQASCVCYNTMGGTFTTAFDRYVSSCASYYKTASSSDYSVISSLSTFCSRQGAGAAQTTESNAWFAPDGATSTPSITGTTTVTSSSASSTSTSLALAARPVAASGPVGWIASSWTFFVSLFVLV</sequence>
<reference evidence="2" key="5">
    <citation type="submission" date="2015-06" db="UniProtKB">
        <authorList>
            <consortium name="EnsemblFungi"/>
        </authorList>
    </citation>
    <scope>IDENTIFICATION</scope>
    <source>
        <strain evidence="2">ATCC 64411</strain>
    </source>
</reference>
<organism evidence="2 3">
    <name type="scientific">Magnaporthiopsis poae (strain ATCC 64411 / 73-15)</name>
    <name type="common">Kentucky bluegrass fungus</name>
    <name type="synonym">Magnaporthe poae</name>
    <dbReference type="NCBI Taxonomy" id="644358"/>
    <lineage>
        <taxon>Eukaryota</taxon>
        <taxon>Fungi</taxon>
        <taxon>Dikarya</taxon>
        <taxon>Ascomycota</taxon>
        <taxon>Pezizomycotina</taxon>
        <taxon>Sordariomycetes</taxon>
        <taxon>Sordariomycetidae</taxon>
        <taxon>Magnaporthales</taxon>
        <taxon>Magnaporthaceae</taxon>
        <taxon>Magnaporthiopsis</taxon>
    </lineage>
</organism>
<accession>A0A0C4DMN1</accession>
<reference evidence="1" key="2">
    <citation type="submission" date="2010-05" db="EMBL/GenBank/DDBJ databases">
        <title>The Genome Sequence of Magnaporthe poae strain ATCC 64411.</title>
        <authorList>
            <consortium name="The Broad Institute Genome Sequencing Platform"/>
            <consortium name="Broad Institute Genome Sequencing Center for Infectious Disease"/>
            <person name="Ma L.-J."/>
            <person name="Dead R."/>
            <person name="Young S."/>
            <person name="Zeng Q."/>
            <person name="Koehrsen M."/>
            <person name="Alvarado L."/>
            <person name="Berlin A."/>
            <person name="Chapman S.B."/>
            <person name="Chen Z."/>
            <person name="Freedman E."/>
            <person name="Gellesch M."/>
            <person name="Goldberg J."/>
            <person name="Griggs A."/>
            <person name="Gujja S."/>
            <person name="Heilman E.R."/>
            <person name="Heiman D."/>
            <person name="Hepburn T."/>
            <person name="Howarth C."/>
            <person name="Jen D."/>
            <person name="Larson L."/>
            <person name="Mehta T."/>
            <person name="Neiman D."/>
            <person name="Pearson M."/>
            <person name="Roberts A."/>
            <person name="Saif S."/>
            <person name="Shea T."/>
            <person name="Shenoy N."/>
            <person name="Sisk P."/>
            <person name="Stolte C."/>
            <person name="Sykes S."/>
            <person name="Walk T."/>
            <person name="White J."/>
            <person name="Yandava C."/>
            <person name="Haas B."/>
            <person name="Nusbaum C."/>
            <person name="Birren B."/>
        </authorList>
    </citation>
    <scope>NUCLEOTIDE SEQUENCE</scope>
    <source>
        <strain evidence="1">ATCC 64411</strain>
    </source>
</reference>